<reference evidence="10 11" key="1">
    <citation type="submission" date="2018-07" db="EMBL/GenBank/DDBJ databases">
        <title>Desertimonas flava gen. nov. sp. nov.</title>
        <authorList>
            <person name="Liu S."/>
        </authorList>
    </citation>
    <scope>NUCLEOTIDE SEQUENCE [LARGE SCALE GENOMIC DNA]</scope>
    <source>
        <strain evidence="10 11">16Sb5-5</strain>
    </source>
</reference>
<feature type="region of interest" description="Disordered" evidence="7">
    <location>
        <begin position="77"/>
        <end position="187"/>
    </location>
</feature>
<feature type="compositionally biased region" description="Polar residues" evidence="7">
    <location>
        <begin position="134"/>
        <end position="148"/>
    </location>
</feature>
<dbReference type="PROSITE" id="PS51826">
    <property type="entry name" value="PSBD"/>
    <property type="match status" value="1"/>
</dbReference>
<feature type="domain" description="Peripheral subunit-binding (PSBD)" evidence="9">
    <location>
        <begin position="187"/>
        <end position="224"/>
    </location>
</feature>
<dbReference type="AlphaFoldDB" id="A0A367YR78"/>
<dbReference type="PROSITE" id="PS50968">
    <property type="entry name" value="BIOTINYL_LIPOYL"/>
    <property type="match status" value="1"/>
</dbReference>
<dbReference type="Gene3D" id="4.10.320.10">
    <property type="entry name" value="E3-binding domain"/>
    <property type="match status" value="1"/>
</dbReference>
<feature type="compositionally biased region" description="Low complexity" evidence="7">
    <location>
        <begin position="119"/>
        <end position="133"/>
    </location>
</feature>
<dbReference type="Gene3D" id="3.30.559.10">
    <property type="entry name" value="Chloramphenicol acetyltransferase-like domain"/>
    <property type="match status" value="1"/>
</dbReference>
<comment type="similarity">
    <text evidence="2 6">Belongs to the 2-oxoacid dehydrogenase family.</text>
</comment>
<keyword evidence="11" id="KW-1185">Reference proteome</keyword>
<dbReference type="EMBL" id="QOUI01000011">
    <property type="protein sequence ID" value="RCK68395.1"/>
    <property type="molecule type" value="Genomic_DNA"/>
</dbReference>
<dbReference type="PANTHER" id="PTHR43178:SF5">
    <property type="entry name" value="LIPOAMIDE ACYLTRANSFERASE COMPONENT OF BRANCHED-CHAIN ALPHA-KETO ACID DEHYDROGENASE COMPLEX, MITOCHONDRIAL"/>
    <property type="match status" value="1"/>
</dbReference>
<dbReference type="Gene3D" id="2.40.50.100">
    <property type="match status" value="1"/>
</dbReference>
<evidence type="ECO:0000256" key="2">
    <source>
        <dbReference type="ARBA" id="ARBA00007317"/>
    </source>
</evidence>
<evidence type="ECO:0000256" key="1">
    <source>
        <dbReference type="ARBA" id="ARBA00001938"/>
    </source>
</evidence>
<keyword evidence="3 6" id="KW-0808">Transferase</keyword>
<dbReference type="InterPro" id="IPR001078">
    <property type="entry name" value="2-oxoacid_DH_actylTfrase"/>
</dbReference>
<evidence type="ECO:0000259" key="8">
    <source>
        <dbReference type="PROSITE" id="PS50968"/>
    </source>
</evidence>
<evidence type="ECO:0000313" key="10">
    <source>
        <dbReference type="EMBL" id="RCK68395.1"/>
    </source>
</evidence>
<proteinExistence type="inferred from homology"/>
<dbReference type="SUPFAM" id="SSF52777">
    <property type="entry name" value="CoA-dependent acyltransferases"/>
    <property type="match status" value="1"/>
</dbReference>
<dbReference type="Proteomes" id="UP000252770">
    <property type="component" value="Unassembled WGS sequence"/>
</dbReference>
<evidence type="ECO:0000256" key="4">
    <source>
        <dbReference type="ARBA" id="ARBA00022823"/>
    </source>
</evidence>
<dbReference type="InterPro" id="IPR023213">
    <property type="entry name" value="CAT-like_dom_sf"/>
</dbReference>
<feature type="region of interest" description="Disordered" evidence="7">
    <location>
        <begin position="226"/>
        <end position="251"/>
    </location>
</feature>
<sequence>MQYFNLPDPGEGLVEAEIVTWRVAVGDEIKVNDVVVEVETSKSLVELPSPFAGTVTELLVEEGATVDVGTPIIAVDDGSGAASPAPSRSGQADGDEAAAPNLVGYGVKKAGTSRRPRRAAAAAVPAEESASRAQAQVQGSFDPATQVSRKADEVAPLRAEPAGSGGEPLPTPGRGPSEPTSERGPVLAKPPTRLLAKQLGVDLATVTGTGDGGIITRADVERAAASTPIAPTPDALSLSKGDSPTGLSEERIPVKGVRKLTAEAMVRSAFTAPHVTEWVEVDVTATMELLDRLRRRRDLAEVRLTPLVLVASAVCRALRRNPDLNARWEETADGAEIVRAGQVDLGIAADTPRGLVVPKIRAADRLGLVELADALTALVRTAREGRTPPADLAGGTFTITNVGVFGVDGGTPILNPGESGILCIGAINRRPWVVGTGAEERIEPRWVTTLSVSFDHRVVDGAEGSQFLSDVALMLSDPAMGGVL</sequence>
<dbReference type="GO" id="GO:0016407">
    <property type="term" value="F:acetyltransferase activity"/>
    <property type="evidence" value="ECO:0007669"/>
    <property type="project" value="TreeGrafter"/>
</dbReference>
<organism evidence="10 11">
    <name type="scientific">Desertihabitans brevis</name>
    <dbReference type="NCBI Taxonomy" id="2268447"/>
    <lineage>
        <taxon>Bacteria</taxon>
        <taxon>Bacillati</taxon>
        <taxon>Actinomycetota</taxon>
        <taxon>Actinomycetes</taxon>
        <taxon>Propionibacteriales</taxon>
        <taxon>Propionibacteriaceae</taxon>
        <taxon>Desertihabitans</taxon>
    </lineage>
</organism>
<dbReference type="SUPFAM" id="SSF47005">
    <property type="entry name" value="Peripheral subunit-binding domain of 2-oxo acid dehydrogenase complex"/>
    <property type="match status" value="1"/>
</dbReference>
<name>A0A367YR78_9ACTN</name>
<dbReference type="PANTHER" id="PTHR43178">
    <property type="entry name" value="DIHYDROLIPOAMIDE ACETYLTRANSFERASE COMPONENT OF PYRUVATE DEHYDROGENASE COMPLEX"/>
    <property type="match status" value="1"/>
</dbReference>
<evidence type="ECO:0000259" key="9">
    <source>
        <dbReference type="PROSITE" id="PS51826"/>
    </source>
</evidence>
<dbReference type="InterPro" id="IPR011053">
    <property type="entry name" value="Single_hybrid_motif"/>
</dbReference>
<dbReference type="InterPro" id="IPR036625">
    <property type="entry name" value="E3-bd_dom_sf"/>
</dbReference>
<keyword evidence="5 6" id="KW-0012">Acyltransferase</keyword>
<dbReference type="SUPFAM" id="SSF51230">
    <property type="entry name" value="Single hybrid motif"/>
    <property type="match status" value="1"/>
</dbReference>
<dbReference type="Pfam" id="PF00364">
    <property type="entry name" value="Biotin_lipoyl"/>
    <property type="match status" value="1"/>
</dbReference>
<comment type="caution">
    <text evidence="10">The sequence shown here is derived from an EMBL/GenBank/DDBJ whole genome shotgun (WGS) entry which is preliminary data.</text>
</comment>
<dbReference type="InterPro" id="IPR004167">
    <property type="entry name" value="PSBD"/>
</dbReference>
<gene>
    <name evidence="10" type="ORF">DT076_15800</name>
</gene>
<evidence type="ECO:0000256" key="7">
    <source>
        <dbReference type="SAM" id="MobiDB-lite"/>
    </source>
</evidence>
<dbReference type="InterPro" id="IPR050743">
    <property type="entry name" value="2-oxoacid_DH_E2_comp"/>
</dbReference>
<dbReference type="FunFam" id="3.30.559.10:FF:000007">
    <property type="entry name" value="Dihydrolipoamide acetyltransferase component of pyruvate dehydrogenase complex"/>
    <property type="match status" value="1"/>
</dbReference>
<dbReference type="CDD" id="cd06849">
    <property type="entry name" value="lipoyl_domain"/>
    <property type="match status" value="1"/>
</dbReference>
<evidence type="ECO:0000313" key="11">
    <source>
        <dbReference type="Proteomes" id="UP000252770"/>
    </source>
</evidence>
<dbReference type="Pfam" id="PF00198">
    <property type="entry name" value="2-oxoacid_dh"/>
    <property type="match status" value="1"/>
</dbReference>
<dbReference type="RefSeq" id="WP_114127681.1">
    <property type="nucleotide sequence ID" value="NZ_QOUI01000011.1"/>
</dbReference>
<feature type="domain" description="Lipoyl-binding" evidence="8">
    <location>
        <begin position="1"/>
        <end position="76"/>
    </location>
</feature>
<dbReference type="InterPro" id="IPR000089">
    <property type="entry name" value="Biotin_lipoyl"/>
</dbReference>
<feature type="compositionally biased region" description="Low complexity" evidence="7">
    <location>
        <begin position="78"/>
        <end position="92"/>
    </location>
</feature>
<dbReference type="Pfam" id="PF02817">
    <property type="entry name" value="E3_binding"/>
    <property type="match status" value="1"/>
</dbReference>
<dbReference type="GO" id="GO:0005737">
    <property type="term" value="C:cytoplasm"/>
    <property type="evidence" value="ECO:0007669"/>
    <property type="project" value="TreeGrafter"/>
</dbReference>
<keyword evidence="4 6" id="KW-0450">Lipoyl</keyword>
<evidence type="ECO:0000256" key="5">
    <source>
        <dbReference type="ARBA" id="ARBA00023315"/>
    </source>
</evidence>
<comment type="cofactor">
    <cofactor evidence="1 6">
        <name>(R)-lipoate</name>
        <dbReference type="ChEBI" id="CHEBI:83088"/>
    </cofactor>
</comment>
<protein>
    <recommendedName>
        <fullName evidence="6">Dihydrolipoamide acetyltransferase component of pyruvate dehydrogenase complex</fullName>
        <ecNumber evidence="6">2.3.1.-</ecNumber>
    </recommendedName>
</protein>
<dbReference type="EC" id="2.3.1.-" evidence="6"/>
<evidence type="ECO:0000256" key="6">
    <source>
        <dbReference type="RuleBase" id="RU003423"/>
    </source>
</evidence>
<accession>A0A367YR78</accession>
<dbReference type="GO" id="GO:0031405">
    <property type="term" value="F:lipoic acid binding"/>
    <property type="evidence" value="ECO:0007669"/>
    <property type="project" value="TreeGrafter"/>
</dbReference>
<evidence type="ECO:0000256" key="3">
    <source>
        <dbReference type="ARBA" id="ARBA00022679"/>
    </source>
</evidence>